<dbReference type="Proteomes" id="UP001165444">
    <property type="component" value="Unassembled WGS sequence"/>
</dbReference>
<feature type="transmembrane region" description="Helical" evidence="1">
    <location>
        <begin position="51"/>
        <end position="74"/>
    </location>
</feature>
<keyword evidence="1" id="KW-0812">Transmembrane</keyword>
<organism evidence="2 3">
    <name type="scientific">Parabacteroides faecalis</name>
    <dbReference type="NCBI Taxonomy" id="2924040"/>
    <lineage>
        <taxon>Bacteria</taxon>
        <taxon>Pseudomonadati</taxon>
        <taxon>Bacteroidota</taxon>
        <taxon>Bacteroidia</taxon>
        <taxon>Bacteroidales</taxon>
        <taxon>Tannerellaceae</taxon>
        <taxon>Parabacteroides</taxon>
    </lineage>
</organism>
<name>A0ABT0C4D5_9BACT</name>
<keyword evidence="3" id="KW-1185">Reference proteome</keyword>
<sequence length="134" mass="15483">MKKEDILEQIFQDYKPSLESNECFMEKLNQRLDAVEYIKQVQDKQIRRYKYLVIVAFVLGILCSSVLFAFILMLPETAFTFSLETEIKGLSFLEQNSRLLSLAFIAGIISFAIISIIRNIQDVINLSSYQTKAK</sequence>
<protein>
    <recommendedName>
        <fullName evidence="4">PTS cellobiose transporter subunit IIC</fullName>
    </recommendedName>
</protein>
<dbReference type="EMBL" id="JAKZMM010000042">
    <property type="protein sequence ID" value="MCJ2381740.1"/>
    <property type="molecule type" value="Genomic_DNA"/>
</dbReference>
<comment type="caution">
    <text evidence="2">The sequence shown here is derived from an EMBL/GenBank/DDBJ whole genome shotgun (WGS) entry which is preliminary data.</text>
</comment>
<keyword evidence="1" id="KW-1133">Transmembrane helix</keyword>
<proteinExistence type="predicted"/>
<dbReference type="RefSeq" id="WP_243326108.1">
    <property type="nucleotide sequence ID" value="NZ_JAKZMM010000042.1"/>
</dbReference>
<evidence type="ECO:0000256" key="1">
    <source>
        <dbReference type="SAM" id="Phobius"/>
    </source>
</evidence>
<evidence type="ECO:0000313" key="3">
    <source>
        <dbReference type="Proteomes" id="UP001165444"/>
    </source>
</evidence>
<reference evidence="2 3" key="1">
    <citation type="submission" date="2022-03" db="EMBL/GenBank/DDBJ databases">
        <title>Parabacteroides sp. nov. isolated from swine feces.</title>
        <authorList>
            <person name="Bak J.E."/>
        </authorList>
    </citation>
    <scope>NUCLEOTIDE SEQUENCE [LARGE SCALE GENOMIC DNA]</scope>
    <source>
        <strain evidence="2 3">AGMB00274</strain>
    </source>
</reference>
<accession>A0ABT0C4D5</accession>
<evidence type="ECO:0008006" key="4">
    <source>
        <dbReference type="Google" id="ProtNLM"/>
    </source>
</evidence>
<evidence type="ECO:0000313" key="2">
    <source>
        <dbReference type="EMBL" id="MCJ2381740.1"/>
    </source>
</evidence>
<gene>
    <name evidence="2" type="ORF">MUN53_14195</name>
</gene>
<feature type="transmembrane region" description="Helical" evidence="1">
    <location>
        <begin position="99"/>
        <end position="117"/>
    </location>
</feature>
<keyword evidence="1" id="KW-0472">Membrane</keyword>